<sequence>MLYSDRLLFRPAAGADLLKIFPADSLGLPYLGALKSVLPAGTGLVPTGGVDSGNLADYLDAGIAGVGLGSALFRSERPREALEAAARHFASIATVCQAGSHLY</sequence>
<dbReference type="RefSeq" id="WP_379913748.1">
    <property type="nucleotide sequence ID" value="NZ_JBHSWE010000002.1"/>
</dbReference>
<evidence type="ECO:0008006" key="8">
    <source>
        <dbReference type="Google" id="ProtNLM"/>
    </source>
</evidence>
<comment type="caution">
    <text evidence="6">The sequence shown here is derived from an EMBL/GenBank/DDBJ whole genome shotgun (WGS) entry which is preliminary data.</text>
</comment>
<name>A0ABW2A9I8_9GAMM</name>
<proteinExistence type="inferred from homology"/>
<dbReference type="Pfam" id="PF01081">
    <property type="entry name" value="Aldolase"/>
    <property type="match status" value="1"/>
</dbReference>
<evidence type="ECO:0000256" key="3">
    <source>
        <dbReference type="ARBA" id="ARBA00011233"/>
    </source>
</evidence>
<reference evidence="7" key="1">
    <citation type="journal article" date="2019" name="Int. J. Syst. Evol. Microbiol.">
        <title>The Global Catalogue of Microorganisms (GCM) 10K type strain sequencing project: providing services to taxonomists for standard genome sequencing and annotation.</title>
        <authorList>
            <consortium name="The Broad Institute Genomics Platform"/>
            <consortium name="The Broad Institute Genome Sequencing Center for Infectious Disease"/>
            <person name="Wu L."/>
            <person name="Ma J."/>
        </authorList>
    </citation>
    <scope>NUCLEOTIDE SEQUENCE [LARGE SCALE GENOMIC DNA]</scope>
    <source>
        <strain evidence="7">NBRC 111756</strain>
    </source>
</reference>
<keyword evidence="4" id="KW-0456">Lyase</keyword>
<evidence type="ECO:0000256" key="2">
    <source>
        <dbReference type="ARBA" id="ARBA00006906"/>
    </source>
</evidence>
<comment type="similarity">
    <text evidence="2">Belongs to the KHG/KDPG aldolase family.</text>
</comment>
<keyword evidence="5" id="KW-0119">Carbohydrate metabolism</keyword>
<evidence type="ECO:0000256" key="1">
    <source>
        <dbReference type="ARBA" id="ARBA00004761"/>
    </source>
</evidence>
<comment type="subunit">
    <text evidence="3">Homotrimer.</text>
</comment>
<dbReference type="PANTHER" id="PTHR30246:SF1">
    <property type="entry name" value="2-DEHYDRO-3-DEOXY-6-PHOSPHOGALACTONATE ALDOLASE-RELATED"/>
    <property type="match status" value="1"/>
</dbReference>
<comment type="pathway">
    <text evidence="1">Carbohydrate acid metabolism.</text>
</comment>
<dbReference type="Gene3D" id="3.20.20.70">
    <property type="entry name" value="Aldolase class I"/>
    <property type="match status" value="1"/>
</dbReference>
<dbReference type="EMBL" id="JBHSWE010000002">
    <property type="protein sequence ID" value="MFC6674100.1"/>
    <property type="molecule type" value="Genomic_DNA"/>
</dbReference>
<dbReference type="PANTHER" id="PTHR30246">
    <property type="entry name" value="2-KETO-3-DEOXY-6-PHOSPHOGLUCONATE ALDOLASE"/>
    <property type="match status" value="1"/>
</dbReference>
<dbReference type="SUPFAM" id="SSF51569">
    <property type="entry name" value="Aldolase"/>
    <property type="match status" value="1"/>
</dbReference>
<dbReference type="InterPro" id="IPR000887">
    <property type="entry name" value="Aldlse_KDPG_KHG"/>
</dbReference>
<organism evidence="6 7">
    <name type="scientific">Marinobacterium aestuariivivens</name>
    <dbReference type="NCBI Taxonomy" id="1698799"/>
    <lineage>
        <taxon>Bacteria</taxon>
        <taxon>Pseudomonadati</taxon>
        <taxon>Pseudomonadota</taxon>
        <taxon>Gammaproteobacteria</taxon>
        <taxon>Oceanospirillales</taxon>
        <taxon>Oceanospirillaceae</taxon>
        <taxon>Marinobacterium</taxon>
    </lineage>
</organism>
<keyword evidence="7" id="KW-1185">Reference proteome</keyword>
<evidence type="ECO:0000313" key="6">
    <source>
        <dbReference type="EMBL" id="MFC6674100.1"/>
    </source>
</evidence>
<evidence type="ECO:0000313" key="7">
    <source>
        <dbReference type="Proteomes" id="UP001596422"/>
    </source>
</evidence>
<dbReference type="InterPro" id="IPR013785">
    <property type="entry name" value="Aldolase_TIM"/>
</dbReference>
<evidence type="ECO:0000256" key="5">
    <source>
        <dbReference type="ARBA" id="ARBA00023277"/>
    </source>
</evidence>
<protein>
    <recommendedName>
        <fullName evidence="8">2-dehydro-3-deoxy-6-phosphogalactonate aldolase</fullName>
    </recommendedName>
</protein>
<dbReference type="Proteomes" id="UP001596422">
    <property type="component" value="Unassembled WGS sequence"/>
</dbReference>
<accession>A0ABW2A9I8</accession>
<evidence type="ECO:0000256" key="4">
    <source>
        <dbReference type="ARBA" id="ARBA00023239"/>
    </source>
</evidence>
<gene>
    <name evidence="6" type="ORF">ACFQDL_31370</name>
</gene>